<evidence type="ECO:0000313" key="2">
    <source>
        <dbReference type="EMBL" id="MBC5834392.1"/>
    </source>
</evidence>
<dbReference type="EMBL" id="JACRUN010000002">
    <property type="protein sequence ID" value="MBC5834392.1"/>
    <property type="molecule type" value="Genomic_DNA"/>
</dbReference>
<organism evidence="2 3">
    <name type="scientific">Flavobacterium bernardetii</name>
    <dbReference type="NCBI Taxonomy" id="2813823"/>
    <lineage>
        <taxon>Bacteria</taxon>
        <taxon>Pseudomonadati</taxon>
        <taxon>Bacteroidota</taxon>
        <taxon>Flavobacteriia</taxon>
        <taxon>Flavobacteriales</taxon>
        <taxon>Flavobacteriaceae</taxon>
        <taxon>Flavobacterium</taxon>
    </lineage>
</organism>
<gene>
    <name evidence="2" type="ORF">H8R27_05775</name>
</gene>
<reference evidence="2 3" key="1">
    <citation type="submission" date="2020-08" db="EMBL/GenBank/DDBJ databases">
        <title>Description of novel Flavobacterium F-408 isolate.</title>
        <authorList>
            <person name="Saticioglu I.B."/>
            <person name="Duman M."/>
            <person name="Altun S."/>
        </authorList>
    </citation>
    <scope>NUCLEOTIDE SEQUENCE [LARGE SCALE GENOMIC DNA]</scope>
    <source>
        <strain evidence="2 3">F-408</strain>
    </source>
</reference>
<sequence length="551" mass="63598">MKKIFFYLCLLIVSLSFSQSQLSNDYSYNVSTPYKVFDADQKYYFTKGNHSIALKFDGKKVLLQKFNNDKPSFVKEKLFENYFPKNYKIERVLQLDSKVYVFYSSWDGDNDNEQLFAVEADFETCAFKDNRNILKIAGKITGKKEFSFWGGTFSEMIAGTQDKFDFLVSHDSKRVLVQYSKKELVKNDKESFSVVGLVTYDSNLKQISEKEITMPYSVKTMNNIDYHLDNDGNLYMLTKVFHDDSKNEKKKRKDELANYHIELFFVANGTNEIKISKFDNKEKIITKLWLFDSDQNFIVCGGFYNNGKGDYFDDVDGLLTFKVDRTGKIYDSYSHEIPLEIINQYESEKFIKKNLKAEKKGEGAKFNDLELNNLLVNQDGSIVLIGEKIFVKSHYSPGMNGSAGRTYYTYHYCDILATKIGVDGSLQWMKKIPKEQSGSRGRGGMSYKYFVANNSHYLLFLDNVKNINLAENLPPALHSDGKGGYLTSVKISDSDGTLKKDSVFNGRDIEDFTMYQFAVDRVFKTSDNSFMIEVYKKKKEDIMIKVNMLKL</sequence>
<accession>A0ABR7IXX7</accession>
<evidence type="ECO:0000313" key="3">
    <source>
        <dbReference type="Proteomes" id="UP000605990"/>
    </source>
</evidence>
<comment type="caution">
    <text evidence="2">The sequence shown here is derived from an EMBL/GenBank/DDBJ whole genome shotgun (WGS) entry which is preliminary data.</text>
</comment>
<name>A0ABR7IXX7_9FLAO</name>
<evidence type="ECO:0000256" key="1">
    <source>
        <dbReference type="SAM" id="SignalP"/>
    </source>
</evidence>
<protein>
    <submittedName>
        <fullName evidence="2">Uncharacterized protein</fullName>
    </submittedName>
</protein>
<dbReference type="RefSeq" id="WP_166126257.1">
    <property type="nucleotide sequence ID" value="NZ_JAANOQ010000003.1"/>
</dbReference>
<keyword evidence="1" id="KW-0732">Signal</keyword>
<feature type="signal peptide" evidence="1">
    <location>
        <begin position="1"/>
        <end position="23"/>
    </location>
</feature>
<keyword evidence="3" id="KW-1185">Reference proteome</keyword>
<proteinExistence type="predicted"/>
<feature type="chain" id="PRO_5045950602" evidence="1">
    <location>
        <begin position="24"/>
        <end position="551"/>
    </location>
</feature>
<dbReference type="Proteomes" id="UP000605990">
    <property type="component" value="Unassembled WGS sequence"/>
</dbReference>